<keyword evidence="1" id="KW-0472">Membrane</keyword>
<evidence type="ECO:0000313" key="2">
    <source>
        <dbReference type="EMBL" id="MDR6288786.1"/>
    </source>
</evidence>
<sequence length="32" mass="3677">MSDWTFIRETVTLTLLFGTCYALTFIGYGWGL</sequence>
<accession>A0ABU1JJJ8</accession>
<proteinExistence type="predicted"/>
<comment type="caution">
    <text evidence="2">The sequence shown here is derived from an EMBL/GenBank/DDBJ whole genome shotgun (WGS) entry which is preliminary data.</text>
</comment>
<name>A0ABU1JJJ8_9PROT</name>
<reference evidence="2 3" key="1">
    <citation type="submission" date="2023-07" db="EMBL/GenBank/DDBJ databases">
        <title>Sorghum-associated microbial communities from plants grown in Nebraska, USA.</title>
        <authorList>
            <person name="Schachtman D."/>
        </authorList>
    </citation>
    <scope>NUCLEOTIDE SEQUENCE [LARGE SCALE GENOMIC DNA]</scope>
    <source>
        <strain evidence="2 3">584</strain>
    </source>
</reference>
<gene>
    <name evidence="2" type="ORF">E9232_001293</name>
</gene>
<feature type="transmembrane region" description="Helical" evidence="1">
    <location>
        <begin position="12"/>
        <end position="31"/>
    </location>
</feature>
<dbReference type="EMBL" id="JAVDPW010000002">
    <property type="protein sequence ID" value="MDR6288786.1"/>
    <property type="molecule type" value="Genomic_DNA"/>
</dbReference>
<dbReference type="Proteomes" id="UP001262410">
    <property type="component" value="Unassembled WGS sequence"/>
</dbReference>
<evidence type="ECO:0000313" key="3">
    <source>
        <dbReference type="Proteomes" id="UP001262410"/>
    </source>
</evidence>
<keyword evidence="3" id="KW-1185">Reference proteome</keyword>
<keyword evidence="1" id="KW-0812">Transmembrane</keyword>
<protein>
    <submittedName>
        <fullName evidence="2">Uncharacterized protein</fullName>
    </submittedName>
</protein>
<evidence type="ECO:0000256" key="1">
    <source>
        <dbReference type="SAM" id="Phobius"/>
    </source>
</evidence>
<organism evidence="2 3">
    <name type="scientific">Inquilinus ginsengisoli</name>
    <dbReference type="NCBI Taxonomy" id="363840"/>
    <lineage>
        <taxon>Bacteria</taxon>
        <taxon>Pseudomonadati</taxon>
        <taxon>Pseudomonadota</taxon>
        <taxon>Alphaproteobacteria</taxon>
        <taxon>Rhodospirillales</taxon>
        <taxon>Rhodospirillaceae</taxon>
        <taxon>Inquilinus</taxon>
    </lineage>
</organism>
<keyword evidence="1" id="KW-1133">Transmembrane helix</keyword>